<dbReference type="InterPro" id="IPR013096">
    <property type="entry name" value="Cupin_2"/>
</dbReference>
<dbReference type="PRINTS" id="PR00745">
    <property type="entry name" value="GLHYDRLASE39"/>
</dbReference>
<evidence type="ECO:0000313" key="9">
    <source>
        <dbReference type="Proteomes" id="UP000092574"/>
    </source>
</evidence>
<keyword evidence="5" id="KW-0804">Transcription</keyword>
<dbReference type="AlphaFoldDB" id="A0A1C7IDR6"/>
<evidence type="ECO:0000256" key="2">
    <source>
        <dbReference type="ARBA" id="ARBA00022801"/>
    </source>
</evidence>
<dbReference type="PROSITE" id="PS01124">
    <property type="entry name" value="HTH_ARAC_FAMILY_2"/>
    <property type="match status" value="1"/>
</dbReference>
<dbReference type="GO" id="GO:0003700">
    <property type="term" value="F:DNA-binding transcription factor activity"/>
    <property type="evidence" value="ECO:0007669"/>
    <property type="project" value="InterPro"/>
</dbReference>
<dbReference type="SUPFAM" id="SSF51011">
    <property type="entry name" value="Glycosyl hydrolase domain"/>
    <property type="match status" value="1"/>
</dbReference>
<sequence length="818" mass="94391">MDEIRFELDCDLGTPHFHEEVEILYVLSGRVAVMTEGENFVMGPEALVVFNSFQHHELYREAGSHTLSAYISLEVMLQAQVGNIRCISNLQPEQEEWFGLLRVKLALIFRDHRQSRGERRLYILSELLGLLGILKQQFEKKEEKGTRGGAGTERIREVLLYIGKHYAEEMSLQELASHFYLSQSHLSREFQRLTSMAFSDYLRNLRLSKAAYMLLQSSASITDVALACGFSNTNTMIEGFKRQYGCTPGVFRKQKSEAVKEGELQESPDGVSYISLFRHIQYAGELQPLNKRIEEPLQLEIDVKKGNTPCVLCHREAASVGWARDLMLEPVRSAVRRAREEIGFCYLFTHGILDDSMDVYHEKPDGTPYLNFTYIDMIFDFERSIGIKPWIELGYTPKKLVSHITNIFGTSCINLPSYQERWVFLIEGVMRHLIERYGILEVKEWRFSPSPAVYSFYGVFSEKEYLDYYCYTARAIRRILPEACISAFGLDTGAVTQPGDSTLQHFVKYCAEHDCMPDEFSFQCFHSDYRGIDKRETEIRISSQEGNVSREPIPVSKDPDILSKEIKAVRKILDANGGAGLPIVLNSWNSTIWQRDLGNDTCFKAAFIVKNVLENAGSVKALGFNYLTDYSEKLFANPNVFHGGYGLITYQNLPKAGYQAYSMLNGLEEILVESGSGYTVTRSRDCRRIRILLYHYCHYDRQTRITSQIPEEEQRTFDRYYSFRDEGGLSFRIHLQKLEEGSYDMESYVVNREYGSSYDLWMSLGAPKEFTERQREYLERLAVPRYQYGRFQVMDTGRLDFSALLEPHEIRLICINKR</sequence>
<dbReference type="Proteomes" id="UP000092574">
    <property type="component" value="Chromosome"/>
</dbReference>
<accession>A0A1C7IDR6</accession>
<keyword evidence="2" id="KW-0378">Hydrolase</keyword>
<dbReference type="InterPro" id="IPR018060">
    <property type="entry name" value="HTH_AraC"/>
</dbReference>
<feature type="domain" description="HTH araC/xylS-type" evidence="7">
    <location>
        <begin position="156"/>
        <end position="254"/>
    </location>
</feature>
<dbReference type="PANTHER" id="PTHR43280:SF27">
    <property type="entry name" value="TRANSCRIPTIONAL REGULATOR MTLR"/>
    <property type="match status" value="1"/>
</dbReference>
<evidence type="ECO:0000256" key="4">
    <source>
        <dbReference type="ARBA" id="ARBA00023125"/>
    </source>
</evidence>
<dbReference type="Gene3D" id="3.20.20.80">
    <property type="entry name" value="Glycosidases"/>
    <property type="match status" value="1"/>
</dbReference>
<dbReference type="GO" id="GO:0005975">
    <property type="term" value="P:carbohydrate metabolic process"/>
    <property type="evidence" value="ECO:0007669"/>
    <property type="project" value="InterPro"/>
</dbReference>
<dbReference type="PANTHER" id="PTHR43280">
    <property type="entry name" value="ARAC-FAMILY TRANSCRIPTIONAL REGULATOR"/>
    <property type="match status" value="1"/>
</dbReference>
<dbReference type="KEGG" id="byl:A4V09_16215"/>
<dbReference type="SUPFAM" id="SSF51215">
    <property type="entry name" value="Regulatory protein AraC"/>
    <property type="match status" value="1"/>
</dbReference>
<proteinExistence type="inferred from homology"/>
<dbReference type="EMBL" id="CP015405">
    <property type="protein sequence ID" value="ANU77168.1"/>
    <property type="molecule type" value="Genomic_DNA"/>
</dbReference>
<evidence type="ECO:0000256" key="3">
    <source>
        <dbReference type="ARBA" id="ARBA00023015"/>
    </source>
</evidence>
<dbReference type="Gene3D" id="2.60.40.1500">
    <property type="entry name" value="Glycosyl hydrolase domain, family 39"/>
    <property type="match status" value="1"/>
</dbReference>
<keyword evidence="4" id="KW-0238">DNA-binding</keyword>
<dbReference type="SUPFAM" id="SSF51445">
    <property type="entry name" value="(Trans)glycosidases"/>
    <property type="match status" value="1"/>
</dbReference>
<dbReference type="STRING" id="1796616.A4V09_16215"/>
<evidence type="ECO:0000256" key="5">
    <source>
        <dbReference type="ARBA" id="ARBA00023163"/>
    </source>
</evidence>
<dbReference type="Pfam" id="PF12833">
    <property type="entry name" value="HTH_18"/>
    <property type="match status" value="1"/>
</dbReference>
<dbReference type="Gene3D" id="1.10.10.60">
    <property type="entry name" value="Homeodomain-like"/>
    <property type="match status" value="2"/>
</dbReference>
<gene>
    <name evidence="8" type="ORF">A4V09_16215</name>
</gene>
<organism evidence="8 9">
    <name type="scientific">Blautia pseudococcoides</name>
    <dbReference type="NCBI Taxonomy" id="1796616"/>
    <lineage>
        <taxon>Bacteria</taxon>
        <taxon>Bacillati</taxon>
        <taxon>Bacillota</taxon>
        <taxon>Clostridia</taxon>
        <taxon>Lachnospirales</taxon>
        <taxon>Lachnospiraceae</taxon>
        <taxon>Blautia</taxon>
    </lineage>
</organism>
<protein>
    <recommendedName>
        <fullName evidence="7">HTH araC/xylS-type domain-containing protein</fullName>
    </recommendedName>
</protein>
<evidence type="ECO:0000256" key="1">
    <source>
        <dbReference type="ARBA" id="ARBA00008875"/>
    </source>
</evidence>
<name>A0A1C7IDR6_9FIRM</name>
<dbReference type="InterPro" id="IPR014710">
    <property type="entry name" value="RmlC-like_jellyroll"/>
</dbReference>
<dbReference type="InterPro" id="IPR037923">
    <property type="entry name" value="HTH-like"/>
</dbReference>
<dbReference type="InterPro" id="IPR049166">
    <property type="entry name" value="GH39_cat"/>
</dbReference>
<dbReference type="GO" id="GO:0004553">
    <property type="term" value="F:hydrolase activity, hydrolyzing O-glycosyl compounds"/>
    <property type="evidence" value="ECO:0007669"/>
    <property type="project" value="InterPro"/>
</dbReference>
<comment type="similarity">
    <text evidence="1">Belongs to the glycosyl hydrolase 39 family.</text>
</comment>
<dbReference type="GO" id="GO:0043565">
    <property type="term" value="F:sequence-specific DNA binding"/>
    <property type="evidence" value="ECO:0007669"/>
    <property type="project" value="InterPro"/>
</dbReference>
<dbReference type="Gene3D" id="2.60.120.10">
    <property type="entry name" value="Jelly Rolls"/>
    <property type="match status" value="1"/>
</dbReference>
<dbReference type="InterPro" id="IPR000514">
    <property type="entry name" value="Glyco_hydro_39"/>
</dbReference>
<dbReference type="Pfam" id="PF01229">
    <property type="entry name" value="Glyco_hydro_39"/>
    <property type="match status" value="1"/>
</dbReference>
<dbReference type="RefSeq" id="WP_065543298.1">
    <property type="nucleotide sequence ID" value="NZ_CP015405.2"/>
</dbReference>
<evidence type="ECO:0000313" key="8">
    <source>
        <dbReference type="EMBL" id="ANU77168.1"/>
    </source>
</evidence>
<evidence type="ECO:0000256" key="6">
    <source>
        <dbReference type="ARBA" id="ARBA00023295"/>
    </source>
</evidence>
<dbReference type="InterPro" id="IPR009057">
    <property type="entry name" value="Homeodomain-like_sf"/>
</dbReference>
<keyword evidence="6" id="KW-0326">Glycosidase</keyword>
<dbReference type="InterPro" id="IPR017853">
    <property type="entry name" value="GH"/>
</dbReference>
<keyword evidence="9" id="KW-1185">Reference proteome</keyword>
<dbReference type="SMART" id="SM00342">
    <property type="entry name" value="HTH_ARAC"/>
    <property type="match status" value="1"/>
</dbReference>
<dbReference type="SUPFAM" id="SSF46689">
    <property type="entry name" value="Homeodomain-like"/>
    <property type="match status" value="2"/>
</dbReference>
<dbReference type="OrthoDB" id="9776971at2"/>
<dbReference type="Pfam" id="PF07883">
    <property type="entry name" value="Cupin_2"/>
    <property type="match status" value="1"/>
</dbReference>
<evidence type="ECO:0000259" key="7">
    <source>
        <dbReference type="PROSITE" id="PS01124"/>
    </source>
</evidence>
<reference evidence="8" key="1">
    <citation type="submission" date="2017-04" db="EMBL/GenBank/DDBJ databases">
        <title>Complete Genome Sequences of Twelve Strains of a Stable Defined Moderately Diverse Mouse Microbiota 2 (sDMDMm2).</title>
        <authorList>
            <person name="Uchimura Y."/>
            <person name="Wyss M."/>
            <person name="Brugiroux S."/>
            <person name="Limenitakis J.P."/>
            <person name="Stecher B."/>
            <person name="McCoy K.D."/>
            <person name="Macpherson A.J."/>
        </authorList>
    </citation>
    <scope>NUCLEOTIDE SEQUENCE</scope>
    <source>
        <strain evidence="8">YL58</strain>
    </source>
</reference>
<keyword evidence="3" id="KW-0805">Transcription regulation</keyword>